<proteinExistence type="predicted"/>
<organism evidence="2 3">
    <name type="scientific">Sphingomonas populi</name>
    <dbReference type="NCBI Taxonomy" id="2484750"/>
    <lineage>
        <taxon>Bacteria</taxon>
        <taxon>Pseudomonadati</taxon>
        <taxon>Pseudomonadota</taxon>
        <taxon>Alphaproteobacteria</taxon>
        <taxon>Sphingomonadales</taxon>
        <taxon>Sphingomonadaceae</taxon>
        <taxon>Sphingomonas</taxon>
    </lineage>
</organism>
<dbReference type="AlphaFoldDB" id="A0A4Q6Y1R2"/>
<protein>
    <submittedName>
        <fullName evidence="2">Cell wall hydrolase</fullName>
    </submittedName>
</protein>
<gene>
    <name evidence="2" type="ORF">EWE75_00645</name>
</gene>
<dbReference type="Proteomes" id="UP000292085">
    <property type="component" value="Unassembled WGS sequence"/>
</dbReference>
<feature type="domain" description="Cell wall hydrolase SleB" evidence="1">
    <location>
        <begin position="89"/>
        <end position="197"/>
    </location>
</feature>
<dbReference type="GO" id="GO:0016787">
    <property type="term" value="F:hydrolase activity"/>
    <property type="evidence" value="ECO:0007669"/>
    <property type="project" value="UniProtKB-KW"/>
</dbReference>
<reference evidence="2 3" key="1">
    <citation type="submission" date="2019-02" db="EMBL/GenBank/DDBJ databases">
        <authorList>
            <person name="Li Y."/>
        </authorList>
    </citation>
    <scope>NUCLEOTIDE SEQUENCE [LARGE SCALE GENOMIC DNA]</scope>
    <source>
        <strain evidence="2 3">3-7</strain>
    </source>
</reference>
<evidence type="ECO:0000313" key="2">
    <source>
        <dbReference type="EMBL" id="RZF66545.1"/>
    </source>
</evidence>
<dbReference type="InterPro" id="IPR042047">
    <property type="entry name" value="SleB_dom1"/>
</dbReference>
<keyword evidence="3" id="KW-1185">Reference proteome</keyword>
<evidence type="ECO:0000259" key="1">
    <source>
        <dbReference type="Pfam" id="PF07486"/>
    </source>
</evidence>
<dbReference type="InterPro" id="IPR011105">
    <property type="entry name" value="Cell_wall_hydrolase_SleB"/>
</dbReference>
<name>A0A4Q6Y1R2_9SPHN</name>
<dbReference type="OrthoDB" id="9785345at2"/>
<comment type="caution">
    <text evidence="2">The sequence shown here is derived from an EMBL/GenBank/DDBJ whole genome shotgun (WGS) entry which is preliminary data.</text>
</comment>
<accession>A0A4Q6Y1R2</accession>
<dbReference type="Gene3D" id="1.10.10.2520">
    <property type="entry name" value="Cell wall hydrolase SleB, domain 1"/>
    <property type="match status" value="1"/>
</dbReference>
<keyword evidence="2" id="KW-0378">Hydrolase</keyword>
<dbReference type="EMBL" id="SGIS01000001">
    <property type="protein sequence ID" value="RZF66545.1"/>
    <property type="molecule type" value="Genomic_DNA"/>
</dbReference>
<sequence length="312" mass="32623">MLMTSCTRTPPMQVVMDIPPIVRAPDLLRQLDLNVPGNLARTALREAAAGTESDFDAAPAFLARAQTPDDAARAIDCLTAAVYYEARSESDGGERAVAQVVLNRVRDPAFPSSICGVVYQGSTRSTGCQFSFTCDGSMNHPIQPTAWARARAVAMGALAGLVYAPVGSATFYHANYVSPWWASSMKQVASIGAHIFYRWRGAMENALAFRQSYSGSESLPVRTSPILAASDDGDVAPSSGVNGGIQVVGSVTIHRSAPEDSAPPATATPALTPVASSGVAGIRIHRGAFAPDVAQDVGKPRHITVPAASDPA</sequence>
<evidence type="ECO:0000313" key="3">
    <source>
        <dbReference type="Proteomes" id="UP000292085"/>
    </source>
</evidence>
<dbReference type="Pfam" id="PF07486">
    <property type="entry name" value="Hydrolase_2"/>
    <property type="match status" value="1"/>
</dbReference>